<proteinExistence type="predicted"/>
<organism evidence="1 2">
    <name type="scientific">Streptomyces achmelvichensis</name>
    <dbReference type="NCBI Taxonomy" id="3134111"/>
    <lineage>
        <taxon>Bacteria</taxon>
        <taxon>Bacillati</taxon>
        <taxon>Actinomycetota</taxon>
        <taxon>Actinomycetes</taxon>
        <taxon>Kitasatosporales</taxon>
        <taxon>Streptomycetaceae</taxon>
        <taxon>Streptomyces</taxon>
    </lineage>
</organism>
<protein>
    <submittedName>
        <fullName evidence="1">GNAT family N-acetyltransferase</fullName>
    </submittedName>
</protein>
<name>A0ACC6PKL2_9ACTN</name>
<gene>
    <name evidence="1" type="ORF">WKI67_00270</name>
</gene>
<keyword evidence="2" id="KW-1185">Reference proteome</keyword>
<reference evidence="1" key="1">
    <citation type="submission" date="2024-03" db="EMBL/GenBank/DDBJ databases">
        <title>Novel Streptomyces species of biotechnological and ecological value are a feature of Machair soil.</title>
        <authorList>
            <person name="Prole J.R."/>
            <person name="Goodfellow M."/>
            <person name="Allenby N."/>
            <person name="Ward A.C."/>
        </authorList>
    </citation>
    <scope>NUCLEOTIDE SEQUENCE</scope>
    <source>
        <strain evidence="1">MS2.AVA.5</strain>
    </source>
</reference>
<dbReference type="Proteomes" id="UP001377168">
    <property type="component" value="Unassembled WGS sequence"/>
</dbReference>
<evidence type="ECO:0000313" key="1">
    <source>
        <dbReference type="EMBL" id="MEJ8631939.1"/>
    </source>
</evidence>
<dbReference type="EMBL" id="JBBKAJ010000002">
    <property type="protein sequence ID" value="MEJ8631939.1"/>
    <property type="molecule type" value="Genomic_DNA"/>
</dbReference>
<accession>A0ACC6PKL2</accession>
<evidence type="ECO:0000313" key="2">
    <source>
        <dbReference type="Proteomes" id="UP001377168"/>
    </source>
</evidence>
<comment type="caution">
    <text evidence="1">The sequence shown here is derived from an EMBL/GenBank/DDBJ whole genome shotgun (WGS) entry which is preliminary data.</text>
</comment>
<sequence>MGKTTKRARHTPPLSADRVLTGWQGPAGTRIRLARAKDAEAADALMATSGDGLRFMPVLRTAIEDGMAASAMLAGLGSSATAAYYDAASATFTDRPMNEALTTVCLTLVATDEQDHTVGVLSATAPGTIVDMAMNNGYTADKAMALSLFVAKIHGLAVAEHARGQNIAATLLKRTWQVHQQLGYVLLYGSYEADRDLSAFYARNGYTVHTPGETFPLDRANLPFRLGAGDDQCMFTRWRPRH</sequence>